<organism evidence="3 4">
    <name type="scientific">Sphingobacterium puteale</name>
    <dbReference type="NCBI Taxonomy" id="2420510"/>
    <lineage>
        <taxon>Bacteria</taxon>
        <taxon>Pseudomonadati</taxon>
        <taxon>Bacteroidota</taxon>
        <taxon>Sphingobacteriia</taxon>
        <taxon>Sphingobacteriales</taxon>
        <taxon>Sphingobacteriaceae</taxon>
        <taxon>Sphingobacterium</taxon>
    </lineage>
</organism>
<comment type="caution">
    <text evidence="3">The sequence shown here is derived from an EMBL/GenBank/DDBJ whole genome shotgun (WGS) entry which is preliminary data.</text>
</comment>
<dbReference type="Gene3D" id="2.60.120.1440">
    <property type="match status" value="1"/>
</dbReference>
<protein>
    <submittedName>
        <fullName evidence="3">Uncharacterized protein</fullName>
    </submittedName>
</protein>
<dbReference type="EMBL" id="RBWS01000005">
    <property type="protein sequence ID" value="RKO72296.1"/>
    <property type="molecule type" value="Genomic_DNA"/>
</dbReference>
<evidence type="ECO:0000313" key="3">
    <source>
        <dbReference type="EMBL" id="RKO72296.1"/>
    </source>
</evidence>
<dbReference type="RefSeq" id="WP_183078612.1">
    <property type="nucleotide sequence ID" value="NZ_RBWS01000005.1"/>
</dbReference>
<keyword evidence="2" id="KW-0472">Membrane</keyword>
<sequence>MERDIIKVQELIKKQLLEIISLEEEADLKEKRSHYTEDEYDLMVVEVLRQLEGQLPKDPLEDWTPDYGEIKRRGEAIRRKEKIKRYSKVGYAAALLLITGGVLLYLFYPHKKEDIMLHLEGQCLGAADDTEIPLIESSCLLLAADSTWIRVEQDTFGTLLQLGELAVTRTGEGLLRIQRKPMAGGETTLKSLNIYTAPRQQCVVELEDGTRVRMNAQSQLSYSLRKGDSTVIYIKGEAYVDA</sequence>
<accession>A0A420W143</accession>
<feature type="coiled-coil region" evidence="1">
    <location>
        <begin position="5"/>
        <end position="32"/>
    </location>
</feature>
<keyword evidence="1" id="KW-0175">Coiled coil</keyword>
<dbReference type="AlphaFoldDB" id="A0A420W143"/>
<evidence type="ECO:0000313" key="4">
    <source>
        <dbReference type="Proteomes" id="UP000282423"/>
    </source>
</evidence>
<name>A0A420W143_9SPHI</name>
<feature type="transmembrane region" description="Helical" evidence="2">
    <location>
        <begin position="89"/>
        <end position="108"/>
    </location>
</feature>
<keyword evidence="2" id="KW-1133">Transmembrane helix</keyword>
<evidence type="ECO:0000256" key="1">
    <source>
        <dbReference type="SAM" id="Coils"/>
    </source>
</evidence>
<reference evidence="3 4" key="1">
    <citation type="submission" date="2018-10" db="EMBL/GenBank/DDBJ databases">
        <title>Sphingobacterium sp. M05W1-28.</title>
        <authorList>
            <person name="Cai H."/>
        </authorList>
    </citation>
    <scope>NUCLEOTIDE SEQUENCE [LARGE SCALE GENOMIC DNA]</scope>
    <source>
        <strain evidence="3 4">M05W1-28</strain>
    </source>
</reference>
<evidence type="ECO:0000256" key="2">
    <source>
        <dbReference type="SAM" id="Phobius"/>
    </source>
</evidence>
<proteinExistence type="predicted"/>
<dbReference type="Proteomes" id="UP000282423">
    <property type="component" value="Unassembled WGS sequence"/>
</dbReference>
<keyword evidence="2" id="KW-0812">Transmembrane</keyword>
<feature type="non-terminal residue" evidence="3">
    <location>
        <position position="242"/>
    </location>
</feature>
<gene>
    <name evidence="3" type="ORF">D7322_05695</name>
</gene>
<keyword evidence="4" id="KW-1185">Reference proteome</keyword>